<protein>
    <recommendedName>
        <fullName evidence="9">Interleukin 17</fullName>
    </recommendedName>
</protein>
<gene>
    <name evidence="7" type="ORF">NDU88_003966</name>
</gene>
<dbReference type="GO" id="GO:0006954">
    <property type="term" value="P:inflammatory response"/>
    <property type="evidence" value="ECO:0007669"/>
    <property type="project" value="InterPro"/>
</dbReference>
<evidence type="ECO:0000256" key="4">
    <source>
        <dbReference type="ARBA" id="ARBA00022525"/>
    </source>
</evidence>
<evidence type="ECO:0008006" key="9">
    <source>
        <dbReference type="Google" id="ProtNLM"/>
    </source>
</evidence>
<dbReference type="Proteomes" id="UP001066276">
    <property type="component" value="Chromosome 4_2"/>
</dbReference>
<dbReference type="InterPro" id="IPR020440">
    <property type="entry name" value="IL-17_chr"/>
</dbReference>
<evidence type="ECO:0000256" key="6">
    <source>
        <dbReference type="SAM" id="MobiDB-lite"/>
    </source>
</evidence>
<dbReference type="Gene3D" id="2.10.90.10">
    <property type="entry name" value="Cystine-knot cytokines"/>
    <property type="match status" value="1"/>
</dbReference>
<accession>A0AAV7SHE4</accession>
<dbReference type="EMBL" id="JANPWB010000008">
    <property type="protein sequence ID" value="KAJ1163508.1"/>
    <property type="molecule type" value="Genomic_DNA"/>
</dbReference>
<evidence type="ECO:0000313" key="7">
    <source>
        <dbReference type="EMBL" id="KAJ1163508.1"/>
    </source>
</evidence>
<comment type="caution">
    <text evidence="7">The sequence shown here is derived from an EMBL/GenBank/DDBJ whole genome shotgun (WGS) entry which is preliminary data.</text>
</comment>
<dbReference type="Pfam" id="PF06083">
    <property type="entry name" value="IL17"/>
    <property type="match status" value="1"/>
</dbReference>
<keyword evidence="8" id="KW-1185">Reference proteome</keyword>
<evidence type="ECO:0000313" key="8">
    <source>
        <dbReference type="Proteomes" id="UP001066276"/>
    </source>
</evidence>
<keyword evidence="4" id="KW-0964">Secreted</keyword>
<dbReference type="GO" id="GO:0005125">
    <property type="term" value="F:cytokine activity"/>
    <property type="evidence" value="ECO:0007669"/>
    <property type="project" value="UniProtKB-KW"/>
</dbReference>
<organism evidence="7 8">
    <name type="scientific">Pleurodeles waltl</name>
    <name type="common">Iberian ribbed newt</name>
    <dbReference type="NCBI Taxonomy" id="8319"/>
    <lineage>
        <taxon>Eukaryota</taxon>
        <taxon>Metazoa</taxon>
        <taxon>Chordata</taxon>
        <taxon>Craniata</taxon>
        <taxon>Vertebrata</taxon>
        <taxon>Euteleostomi</taxon>
        <taxon>Amphibia</taxon>
        <taxon>Batrachia</taxon>
        <taxon>Caudata</taxon>
        <taxon>Salamandroidea</taxon>
        <taxon>Salamandridae</taxon>
        <taxon>Pleurodelinae</taxon>
        <taxon>Pleurodeles</taxon>
    </lineage>
</organism>
<name>A0AAV7SHE4_PLEWA</name>
<dbReference type="AlphaFoldDB" id="A0AAV7SHE4"/>
<reference evidence="7" key="1">
    <citation type="journal article" date="2022" name="bioRxiv">
        <title>Sequencing and chromosome-scale assembly of the giantPleurodeles waltlgenome.</title>
        <authorList>
            <person name="Brown T."/>
            <person name="Elewa A."/>
            <person name="Iarovenko S."/>
            <person name="Subramanian E."/>
            <person name="Araus A.J."/>
            <person name="Petzold A."/>
            <person name="Susuki M."/>
            <person name="Suzuki K.-i.T."/>
            <person name="Hayashi T."/>
            <person name="Toyoda A."/>
            <person name="Oliveira C."/>
            <person name="Osipova E."/>
            <person name="Leigh N.D."/>
            <person name="Simon A."/>
            <person name="Yun M.H."/>
        </authorList>
    </citation>
    <scope>NUCLEOTIDE SEQUENCE</scope>
    <source>
        <strain evidence="7">20211129_DDA</strain>
        <tissue evidence="7">Liver</tissue>
    </source>
</reference>
<evidence type="ECO:0000256" key="3">
    <source>
        <dbReference type="ARBA" id="ARBA00022514"/>
    </source>
</evidence>
<sequence>MLTDISSRSLTPWDSSVDTDVNRNPEVIVQANCLHSMCLDSEGQKDLRLNSIPIRHQILVLRREQKGCSLKYKLEKQWVTFGCTCVRPAVSYVSY</sequence>
<evidence type="ECO:0000256" key="5">
    <source>
        <dbReference type="ARBA" id="ARBA00022729"/>
    </source>
</evidence>
<comment type="similarity">
    <text evidence="2">Belongs to the IL-17 family.</text>
</comment>
<feature type="compositionally biased region" description="Polar residues" evidence="6">
    <location>
        <begin position="1"/>
        <end position="19"/>
    </location>
</feature>
<evidence type="ECO:0000256" key="2">
    <source>
        <dbReference type="ARBA" id="ARBA00007236"/>
    </source>
</evidence>
<comment type="subcellular location">
    <subcellularLocation>
        <location evidence="1">Secreted</location>
    </subcellularLocation>
</comment>
<keyword evidence="3" id="KW-0202">Cytokine</keyword>
<dbReference type="SUPFAM" id="SSF57501">
    <property type="entry name" value="Cystine-knot cytokines"/>
    <property type="match status" value="1"/>
</dbReference>
<evidence type="ECO:0000256" key="1">
    <source>
        <dbReference type="ARBA" id="ARBA00004613"/>
    </source>
</evidence>
<proteinExistence type="inferred from homology"/>
<dbReference type="InterPro" id="IPR010345">
    <property type="entry name" value="IL-17_fam"/>
</dbReference>
<dbReference type="GO" id="GO:0005615">
    <property type="term" value="C:extracellular space"/>
    <property type="evidence" value="ECO:0007669"/>
    <property type="project" value="UniProtKB-KW"/>
</dbReference>
<dbReference type="InterPro" id="IPR029034">
    <property type="entry name" value="Cystine-knot_cytokine"/>
</dbReference>
<feature type="region of interest" description="Disordered" evidence="6">
    <location>
        <begin position="1"/>
        <end position="20"/>
    </location>
</feature>
<dbReference type="PRINTS" id="PR01932">
    <property type="entry name" value="INTRLEUKIN17"/>
</dbReference>
<keyword evidence="5" id="KW-0732">Signal</keyword>